<dbReference type="Proteomes" id="UP000291758">
    <property type="component" value="Chromosome"/>
</dbReference>
<keyword evidence="1" id="KW-0472">Membrane</keyword>
<evidence type="ECO:0008006" key="4">
    <source>
        <dbReference type="Google" id="ProtNLM"/>
    </source>
</evidence>
<evidence type="ECO:0000313" key="2">
    <source>
        <dbReference type="EMBL" id="QAY62198.1"/>
    </source>
</evidence>
<reference evidence="2 3" key="1">
    <citation type="submission" date="2019-01" db="EMBL/GenBank/DDBJ databases">
        <title>Genome sequencing of strain 2JSPR-7.</title>
        <authorList>
            <person name="Heo J."/>
            <person name="Kim S.-J."/>
            <person name="Kim J.-S."/>
            <person name="Hong S.-B."/>
            <person name="Kwon S.-W."/>
        </authorList>
    </citation>
    <scope>NUCLEOTIDE SEQUENCE [LARGE SCALE GENOMIC DNA]</scope>
    <source>
        <strain evidence="2 3">2JSPR-7</strain>
    </source>
</reference>
<keyword evidence="1" id="KW-1133">Transmembrane helix</keyword>
<feature type="transmembrane region" description="Helical" evidence="1">
    <location>
        <begin position="78"/>
        <end position="99"/>
    </location>
</feature>
<sequence length="148" mass="15456">MDDLDDLAEDTLRLWVFPDEASAVTAAHELGAQTRHRTSNVSSAYLIGWDADAERFTTTSVEHVMAPAMGAKKLTGNLVALALTAPLLGAAGGLAYLGLTSQALQAIGRDRVEAALAHLSPGDHAILATLIEPRDLALSGATREVTIG</sequence>
<name>A0A4P6EVZ3_9MICO</name>
<keyword evidence="1" id="KW-0812">Transmembrane</keyword>
<protein>
    <recommendedName>
        <fullName evidence="4">DUF1269 domain-containing protein</fullName>
    </recommendedName>
</protein>
<dbReference type="KEGG" id="xyl:ET495_01690"/>
<keyword evidence="3" id="KW-1185">Reference proteome</keyword>
<evidence type="ECO:0000256" key="1">
    <source>
        <dbReference type="SAM" id="Phobius"/>
    </source>
</evidence>
<dbReference type="EMBL" id="CP035495">
    <property type="protein sequence ID" value="QAY62198.1"/>
    <property type="molecule type" value="Genomic_DNA"/>
</dbReference>
<organism evidence="2 3">
    <name type="scientific">Xylanimonas allomyrinae</name>
    <dbReference type="NCBI Taxonomy" id="2509459"/>
    <lineage>
        <taxon>Bacteria</taxon>
        <taxon>Bacillati</taxon>
        <taxon>Actinomycetota</taxon>
        <taxon>Actinomycetes</taxon>
        <taxon>Micrococcales</taxon>
        <taxon>Promicromonosporaceae</taxon>
        <taxon>Xylanimonas</taxon>
    </lineage>
</organism>
<gene>
    <name evidence="2" type="ORF">ET495_01690</name>
</gene>
<accession>A0A4P6EVZ3</accession>
<dbReference type="AlphaFoldDB" id="A0A4P6EVZ3"/>
<proteinExistence type="predicted"/>
<dbReference type="OrthoDB" id="3808065at2"/>
<dbReference type="RefSeq" id="WP_129202107.1">
    <property type="nucleotide sequence ID" value="NZ_CP035495.1"/>
</dbReference>
<evidence type="ECO:0000313" key="3">
    <source>
        <dbReference type="Proteomes" id="UP000291758"/>
    </source>
</evidence>